<dbReference type="InterPro" id="IPR023234">
    <property type="entry name" value="NarG-like_domain"/>
</dbReference>
<dbReference type="EMBL" id="JAOVQN010000007">
    <property type="protein sequence ID" value="MCU9837896.1"/>
    <property type="molecule type" value="Genomic_DNA"/>
</dbReference>
<proteinExistence type="predicted"/>
<evidence type="ECO:0000256" key="3">
    <source>
        <dbReference type="ARBA" id="ARBA00022692"/>
    </source>
</evidence>
<dbReference type="Proteomes" id="UP001321014">
    <property type="component" value="Unassembled WGS sequence"/>
</dbReference>
<evidence type="ECO:0000259" key="8">
    <source>
        <dbReference type="Pfam" id="PF02665"/>
    </source>
</evidence>
<keyword evidence="5" id="KW-0560">Oxidoreductase</keyword>
<organism evidence="9 10">
    <name type="scientific">Ruegeria marisflavi</name>
    <dbReference type="NCBI Taxonomy" id="2984152"/>
    <lineage>
        <taxon>Bacteria</taxon>
        <taxon>Pseudomonadati</taxon>
        <taxon>Pseudomonadota</taxon>
        <taxon>Alphaproteobacteria</taxon>
        <taxon>Rhodobacterales</taxon>
        <taxon>Roseobacteraceae</taxon>
        <taxon>Ruegeria</taxon>
    </lineage>
</organism>
<reference evidence="9 10" key="1">
    <citation type="submission" date="2022-10" db="EMBL/GenBank/DDBJ databases">
        <title>Ruegeria sp. nov., isolated from ocean surface water.</title>
        <authorList>
            <person name="He W."/>
            <person name="Wang L."/>
            <person name="Zhang D.-F."/>
        </authorList>
    </citation>
    <scope>NUCLEOTIDE SEQUENCE [LARGE SCALE GENOMIC DNA]</scope>
    <source>
        <strain evidence="9 10">WL0004</strain>
    </source>
</reference>
<evidence type="ECO:0000256" key="7">
    <source>
        <dbReference type="SAM" id="Phobius"/>
    </source>
</evidence>
<feature type="transmembrane region" description="Helical" evidence="7">
    <location>
        <begin position="106"/>
        <end position="123"/>
    </location>
</feature>
<feature type="transmembrane region" description="Helical" evidence="7">
    <location>
        <begin position="143"/>
        <end position="167"/>
    </location>
</feature>
<keyword evidence="4 7" id="KW-1133">Transmembrane helix</keyword>
<feature type="transmembrane region" description="Helical" evidence="7">
    <location>
        <begin position="187"/>
        <end position="209"/>
    </location>
</feature>
<feature type="transmembrane region" description="Helical" evidence="7">
    <location>
        <begin position="69"/>
        <end position="86"/>
    </location>
</feature>
<dbReference type="RefSeq" id="WP_263387984.1">
    <property type="nucleotide sequence ID" value="NZ_JAOVQN010000007.1"/>
</dbReference>
<evidence type="ECO:0000256" key="2">
    <source>
        <dbReference type="ARBA" id="ARBA00022475"/>
    </source>
</evidence>
<evidence type="ECO:0000256" key="6">
    <source>
        <dbReference type="ARBA" id="ARBA00023136"/>
    </source>
</evidence>
<evidence type="ECO:0000256" key="1">
    <source>
        <dbReference type="ARBA" id="ARBA00004651"/>
    </source>
</evidence>
<evidence type="ECO:0000256" key="5">
    <source>
        <dbReference type="ARBA" id="ARBA00023002"/>
    </source>
</evidence>
<comment type="caution">
    <text evidence="9">The sequence shown here is derived from an EMBL/GenBank/DDBJ whole genome shotgun (WGS) entry which is preliminary data.</text>
</comment>
<evidence type="ECO:0000313" key="10">
    <source>
        <dbReference type="Proteomes" id="UP001321014"/>
    </source>
</evidence>
<protein>
    <submittedName>
        <fullName evidence="9">Respiratory nitrate reductase subunit gamma</fullName>
    </submittedName>
</protein>
<comment type="subcellular location">
    <subcellularLocation>
        <location evidence="1">Cell membrane</location>
        <topology evidence="1">Multi-pass membrane protein</topology>
    </subcellularLocation>
</comment>
<dbReference type="SUPFAM" id="SSF103501">
    <property type="entry name" value="Respiratory nitrate reductase 1 gamma chain"/>
    <property type="match status" value="1"/>
</dbReference>
<dbReference type="Gene3D" id="1.20.950.20">
    <property type="entry name" value="Transmembrane di-heme cytochromes, Chain C"/>
    <property type="match status" value="1"/>
</dbReference>
<accession>A0ABT2WPT7</accession>
<keyword evidence="6 7" id="KW-0472">Membrane</keyword>
<keyword evidence="2" id="KW-1003">Cell membrane</keyword>
<feature type="domain" description="NarG-like" evidence="8">
    <location>
        <begin position="73"/>
        <end position="210"/>
    </location>
</feature>
<dbReference type="InterPro" id="IPR036197">
    <property type="entry name" value="NarG-like_sf"/>
</dbReference>
<keyword evidence="10" id="KW-1185">Reference proteome</keyword>
<dbReference type="Pfam" id="PF02665">
    <property type="entry name" value="Nitrate_red_gam"/>
    <property type="match status" value="1"/>
</dbReference>
<keyword evidence="3 7" id="KW-0812">Transmembrane</keyword>
<name>A0ABT2WPT7_9RHOB</name>
<gene>
    <name evidence="9" type="ORF">OEZ49_08965</name>
</gene>
<feature type="transmembrane region" description="Helical" evidence="7">
    <location>
        <begin position="6"/>
        <end position="22"/>
    </location>
</feature>
<evidence type="ECO:0000313" key="9">
    <source>
        <dbReference type="EMBL" id="MCU9837896.1"/>
    </source>
</evidence>
<evidence type="ECO:0000256" key="4">
    <source>
        <dbReference type="ARBA" id="ARBA00022989"/>
    </source>
</evidence>
<sequence length="240" mass="27179">MLGTVYAILFYVATLILLIGVVRKIRVYARVPAPLKIPTTPAPKTRGGVILRVFREAVFFESLYKSNKWIWLFGWVFHMALWLVLARHLRYFTQPVWGWVEIVQPFGTYAGFAMLAGLAGLWARRILVERIRYISNPSDHLMLALLMGIGASGAMTRFVAHTDIVAVKAYMLGLMRFRIGELPADPTLLVHLGLVIVLMIVFPISKLLHAPGVFFSPSRNQVDNPREVRHVAPWAARMEN</sequence>